<accession>A0A4V3SFV1</accession>
<dbReference type="EMBL" id="SJOL01005743">
    <property type="protein sequence ID" value="TGZ69884.1"/>
    <property type="molecule type" value="Genomic_DNA"/>
</dbReference>
<dbReference type="OrthoDB" id="10677920at2759"/>
<name>A0A4V3SFV1_OPIFE</name>
<sequence length="108" mass="11661">MTGSGSAVPVANTSLSNLVDRPSFRLGKAAIEGQKRKAELPAEEEVGFLQKVLSPSIDDAVQLDLNPPDAASLIHPADYVFESAVNFNSHLTYLVPFKLLLPGQHVHR</sequence>
<dbReference type="AlphaFoldDB" id="A0A4V3SFV1"/>
<keyword evidence="2" id="KW-1185">Reference proteome</keyword>
<gene>
    <name evidence="1" type="ORF">CRM22_003491</name>
</gene>
<evidence type="ECO:0000313" key="1">
    <source>
        <dbReference type="EMBL" id="TGZ69884.1"/>
    </source>
</evidence>
<comment type="caution">
    <text evidence="1">The sequence shown here is derived from an EMBL/GenBank/DDBJ whole genome shotgun (WGS) entry which is preliminary data.</text>
</comment>
<proteinExistence type="predicted"/>
<evidence type="ECO:0000313" key="2">
    <source>
        <dbReference type="Proteomes" id="UP000308267"/>
    </source>
</evidence>
<dbReference type="Proteomes" id="UP000308267">
    <property type="component" value="Unassembled WGS sequence"/>
</dbReference>
<organism evidence="1 2">
    <name type="scientific">Opisthorchis felineus</name>
    <dbReference type="NCBI Taxonomy" id="147828"/>
    <lineage>
        <taxon>Eukaryota</taxon>
        <taxon>Metazoa</taxon>
        <taxon>Spiralia</taxon>
        <taxon>Lophotrochozoa</taxon>
        <taxon>Platyhelminthes</taxon>
        <taxon>Trematoda</taxon>
        <taxon>Digenea</taxon>
        <taxon>Opisthorchiida</taxon>
        <taxon>Opisthorchiata</taxon>
        <taxon>Opisthorchiidae</taxon>
        <taxon>Opisthorchis</taxon>
    </lineage>
</organism>
<reference evidence="1 2" key="1">
    <citation type="journal article" date="2019" name="BMC Genomics">
        <title>New insights from Opisthorchis felineus genome: update on genomics of the epidemiologically important liver flukes.</title>
        <authorList>
            <person name="Ershov N.I."/>
            <person name="Mordvinov V.A."/>
            <person name="Prokhortchouk E.B."/>
            <person name="Pakharukova M.Y."/>
            <person name="Gunbin K.V."/>
            <person name="Ustyantsev K."/>
            <person name="Genaev M.A."/>
            <person name="Blinov A.G."/>
            <person name="Mazur A."/>
            <person name="Boulygina E."/>
            <person name="Tsygankova S."/>
            <person name="Khrameeva E."/>
            <person name="Chekanov N."/>
            <person name="Fan G."/>
            <person name="Xiao A."/>
            <person name="Zhang H."/>
            <person name="Xu X."/>
            <person name="Yang H."/>
            <person name="Solovyev V."/>
            <person name="Lee S.M."/>
            <person name="Liu X."/>
            <person name="Afonnikov D.A."/>
            <person name="Skryabin K.G."/>
        </authorList>
    </citation>
    <scope>NUCLEOTIDE SEQUENCE [LARGE SCALE GENOMIC DNA]</scope>
    <source>
        <strain evidence="1">AK-0245</strain>
        <tissue evidence="1">Whole organism</tissue>
    </source>
</reference>
<protein>
    <submittedName>
        <fullName evidence="1">Uncharacterized protein</fullName>
    </submittedName>
</protein>